<evidence type="ECO:0000313" key="9">
    <source>
        <dbReference type="Proteomes" id="UP001172457"/>
    </source>
</evidence>
<keyword evidence="4" id="KW-0539">Nucleus</keyword>
<feature type="compositionally biased region" description="Basic and acidic residues" evidence="6">
    <location>
        <begin position="482"/>
        <end position="491"/>
    </location>
</feature>
<feature type="domain" description="Nop" evidence="7">
    <location>
        <begin position="295"/>
        <end position="413"/>
    </location>
</feature>
<feature type="compositionally biased region" description="Basic and acidic residues" evidence="6">
    <location>
        <begin position="530"/>
        <end position="552"/>
    </location>
</feature>
<feature type="compositionally biased region" description="Basic and acidic residues" evidence="6">
    <location>
        <begin position="500"/>
        <end position="513"/>
    </location>
</feature>
<dbReference type="GO" id="GO:0030515">
    <property type="term" value="F:snoRNA binding"/>
    <property type="evidence" value="ECO:0007669"/>
    <property type="project" value="InterPro"/>
</dbReference>
<evidence type="ECO:0000256" key="4">
    <source>
        <dbReference type="ARBA" id="ARBA00023242"/>
    </source>
</evidence>
<dbReference type="GO" id="GO:0042254">
    <property type="term" value="P:ribosome biogenesis"/>
    <property type="evidence" value="ECO:0007669"/>
    <property type="project" value="UniProtKB-KW"/>
</dbReference>
<dbReference type="EMBL" id="JARYMX010000002">
    <property type="protein sequence ID" value="KAJ9559527.1"/>
    <property type="molecule type" value="Genomic_DNA"/>
</dbReference>
<dbReference type="InterPro" id="IPR042239">
    <property type="entry name" value="Nop_C"/>
</dbReference>
<name>A0AA38TXK8_9ASTR</name>
<sequence>MALYLLYESASGFGLFNAHGIDEIGQNTEAVRNSVVDLNRFGKVVKLAAFSPFESALDALNQCNAVSEGQMTDELRNFLELSLPKVKEGKKPKFSLGVADPKIGSHIYEETKIPCQSNEFVLELIRGVRMHFDRFIENLKPGDLEKAQLGLGHSYSRAKVKFNVNRVDNMVIQAIFLLDTLDKDVNSFSMRVREWYSWHFPELVKIVNDNYLYAKLAKYIEDKSELSEDKLPGLVDILGDEDKAKEVIEAAKASMGQDLSPIDLINVKMFAQRVMDLAEYRKKLYEYLVVKMSDIAPNLAALIGEVVGARLISHAGSLTNLAKCPSSTLQILGAEKALFRALKTKGNTPKYGLIFHSSFIGRASAKNKGRMARYLANKCSIASRIDCFSEKSTTSFGDKLREQVEERLDFYDKGVAPRKNIEMMKAAMENASNEVLGIATGYDILEPKEIMVGSGHLFTHFGYISKYPVLACSIPSPDTEMDGEKPSEATPKKSKKKKSKGDADGATTEDKENNVANGESKSEKKKKKRSLEERVEEANENGGKENGEETEKKKKKKKSKDVEMEDVSEGKKKKKKKSGKE</sequence>
<dbReference type="PROSITE" id="PS51358">
    <property type="entry name" value="NOP"/>
    <property type="match status" value="1"/>
</dbReference>
<dbReference type="SMART" id="SM00931">
    <property type="entry name" value="NOSIC"/>
    <property type="match status" value="1"/>
</dbReference>
<proteinExistence type="inferred from homology"/>
<keyword evidence="9" id="KW-1185">Reference proteome</keyword>
<evidence type="ECO:0000256" key="6">
    <source>
        <dbReference type="SAM" id="MobiDB-lite"/>
    </source>
</evidence>
<dbReference type="Gene3D" id="1.10.246.90">
    <property type="entry name" value="Nop domain"/>
    <property type="match status" value="1"/>
</dbReference>
<dbReference type="InterPro" id="IPR002687">
    <property type="entry name" value="Nop_dom"/>
</dbReference>
<dbReference type="InterPro" id="IPR036070">
    <property type="entry name" value="Nop_dom_sf"/>
</dbReference>
<accession>A0AA38TXK8</accession>
<dbReference type="FunFam" id="1.10.246.90:FF:000001">
    <property type="entry name" value="Nucleolar protein 56"/>
    <property type="match status" value="1"/>
</dbReference>
<organism evidence="8 9">
    <name type="scientific">Centaurea solstitialis</name>
    <name type="common">yellow star-thistle</name>
    <dbReference type="NCBI Taxonomy" id="347529"/>
    <lineage>
        <taxon>Eukaryota</taxon>
        <taxon>Viridiplantae</taxon>
        <taxon>Streptophyta</taxon>
        <taxon>Embryophyta</taxon>
        <taxon>Tracheophyta</taxon>
        <taxon>Spermatophyta</taxon>
        <taxon>Magnoliopsida</taxon>
        <taxon>eudicotyledons</taxon>
        <taxon>Gunneridae</taxon>
        <taxon>Pentapetalae</taxon>
        <taxon>asterids</taxon>
        <taxon>campanulids</taxon>
        <taxon>Asterales</taxon>
        <taxon>Asteraceae</taxon>
        <taxon>Carduoideae</taxon>
        <taxon>Cardueae</taxon>
        <taxon>Centaureinae</taxon>
        <taxon>Centaurea</taxon>
    </lineage>
</organism>
<evidence type="ECO:0000313" key="8">
    <source>
        <dbReference type="EMBL" id="KAJ9559527.1"/>
    </source>
</evidence>
<dbReference type="Proteomes" id="UP001172457">
    <property type="component" value="Chromosome 2"/>
</dbReference>
<keyword evidence="3" id="KW-0690">Ribosome biogenesis</keyword>
<dbReference type="InterPro" id="IPR012976">
    <property type="entry name" value="NOSIC"/>
</dbReference>
<dbReference type="InterPro" id="IPR012974">
    <property type="entry name" value="NOP58/56_N"/>
</dbReference>
<dbReference type="Pfam" id="PF08156">
    <property type="entry name" value="NOP5NT"/>
    <property type="match status" value="1"/>
</dbReference>
<dbReference type="GO" id="GO:0032040">
    <property type="term" value="C:small-subunit processome"/>
    <property type="evidence" value="ECO:0007669"/>
    <property type="project" value="InterPro"/>
</dbReference>
<evidence type="ECO:0000256" key="5">
    <source>
        <dbReference type="ARBA" id="ARBA00040742"/>
    </source>
</evidence>
<feature type="compositionally biased region" description="Basic residues" evidence="6">
    <location>
        <begin position="571"/>
        <end position="581"/>
    </location>
</feature>
<dbReference type="GO" id="GO:0031428">
    <property type="term" value="C:box C/D methylation guide snoRNP complex"/>
    <property type="evidence" value="ECO:0007669"/>
    <property type="project" value="InterPro"/>
</dbReference>
<dbReference type="InterPro" id="IPR045056">
    <property type="entry name" value="Nop56/Nop58"/>
</dbReference>
<evidence type="ECO:0000256" key="1">
    <source>
        <dbReference type="ARBA" id="ARBA00004604"/>
    </source>
</evidence>
<dbReference type="AlphaFoldDB" id="A0AA38TXK8"/>
<dbReference type="PANTHER" id="PTHR10894">
    <property type="entry name" value="NUCLEOLAR PROTEIN 5 NUCLEOLAR PROTEIN NOP5 NOP58"/>
    <property type="match status" value="1"/>
</dbReference>
<dbReference type="Gene3D" id="1.10.287.4070">
    <property type="match status" value="1"/>
</dbReference>
<comment type="similarity">
    <text evidence="2">Belongs to the NOP5/NOP56 family.</text>
</comment>
<dbReference type="FunFam" id="1.10.287.4070:FF:000002">
    <property type="entry name" value="Nucleolar protein 56"/>
    <property type="match status" value="1"/>
</dbReference>
<dbReference type="PANTHER" id="PTHR10894:SF0">
    <property type="entry name" value="NUCLEOLAR PROTEIN 56"/>
    <property type="match status" value="1"/>
</dbReference>
<gene>
    <name evidence="8" type="ORF">OSB04_004687</name>
</gene>
<evidence type="ECO:0000259" key="7">
    <source>
        <dbReference type="PROSITE" id="PS51358"/>
    </source>
</evidence>
<dbReference type="SUPFAM" id="SSF89124">
    <property type="entry name" value="Nop domain"/>
    <property type="match status" value="1"/>
</dbReference>
<protein>
    <recommendedName>
        <fullName evidence="5">Nucleolar protein 56</fullName>
    </recommendedName>
</protein>
<comment type="caution">
    <text evidence="8">The sequence shown here is derived from an EMBL/GenBank/DDBJ whole genome shotgun (WGS) entry which is preliminary data.</text>
</comment>
<reference evidence="8" key="1">
    <citation type="submission" date="2023-03" db="EMBL/GenBank/DDBJ databases">
        <title>Chromosome-scale reference genome and RAD-based genetic map of yellow starthistle (Centaurea solstitialis) reveal putative structural variation and QTLs associated with invader traits.</title>
        <authorList>
            <person name="Reatini B."/>
            <person name="Cang F.A."/>
            <person name="Jiang Q."/>
            <person name="Mckibben M.T.W."/>
            <person name="Barker M.S."/>
            <person name="Rieseberg L.H."/>
            <person name="Dlugosch K.M."/>
        </authorList>
    </citation>
    <scope>NUCLEOTIDE SEQUENCE</scope>
    <source>
        <strain evidence="8">CAN-66</strain>
        <tissue evidence="8">Leaf</tissue>
    </source>
</reference>
<evidence type="ECO:0000256" key="2">
    <source>
        <dbReference type="ARBA" id="ARBA00009211"/>
    </source>
</evidence>
<feature type="region of interest" description="Disordered" evidence="6">
    <location>
        <begin position="477"/>
        <end position="581"/>
    </location>
</feature>
<evidence type="ECO:0000256" key="3">
    <source>
        <dbReference type="ARBA" id="ARBA00022517"/>
    </source>
</evidence>
<dbReference type="Pfam" id="PF01798">
    <property type="entry name" value="Nop"/>
    <property type="match status" value="1"/>
</dbReference>
<comment type="subcellular location">
    <subcellularLocation>
        <location evidence="1">Nucleus</location>
        <location evidence="1">Nucleolus</location>
    </subcellularLocation>
</comment>